<evidence type="ECO:0000259" key="2">
    <source>
        <dbReference type="Pfam" id="PF00535"/>
    </source>
</evidence>
<dbReference type="AlphaFoldDB" id="A0A6J7JKL2"/>
<evidence type="ECO:0000313" key="3">
    <source>
        <dbReference type="EMBL" id="CAB4944138.1"/>
    </source>
</evidence>
<protein>
    <submittedName>
        <fullName evidence="3">Unannotated protein</fullName>
    </submittedName>
</protein>
<feature type="coiled-coil region" evidence="1">
    <location>
        <begin position="19"/>
        <end position="53"/>
    </location>
</feature>
<accession>A0A6J7JKL2</accession>
<dbReference type="CDD" id="cd00761">
    <property type="entry name" value="Glyco_tranf_GTA_type"/>
    <property type="match status" value="1"/>
</dbReference>
<feature type="domain" description="Glycosyltransferase 2-like" evidence="2">
    <location>
        <begin position="71"/>
        <end position="176"/>
    </location>
</feature>
<dbReference type="PANTHER" id="PTHR43685">
    <property type="entry name" value="GLYCOSYLTRANSFERASE"/>
    <property type="match status" value="1"/>
</dbReference>
<gene>
    <name evidence="3" type="ORF">UFOPK3674_02006</name>
</gene>
<organism evidence="3">
    <name type="scientific">freshwater metagenome</name>
    <dbReference type="NCBI Taxonomy" id="449393"/>
    <lineage>
        <taxon>unclassified sequences</taxon>
        <taxon>metagenomes</taxon>
        <taxon>ecological metagenomes</taxon>
    </lineage>
</organism>
<reference evidence="3" key="1">
    <citation type="submission" date="2020-05" db="EMBL/GenBank/DDBJ databases">
        <authorList>
            <person name="Chiriac C."/>
            <person name="Salcher M."/>
            <person name="Ghai R."/>
            <person name="Kavagutti S V."/>
        </authorList>
    </citation>
    <scope>NUCLEOTIDE SEQUENCE</scope>
</reference>
<dbReference type="Gene3D" id="3.90.550.10">
    <property type="entry name" value="Spore Coat Polysaccharide Biosynthesis Protein SpsA, Chain A"/>
    <property type="match status" value="1"/>
</dbReference>
<dbReference type="InterPro" id="IPR029044">
    <property type="entry name" value="Nucleotide-diphossugar_trans"/>
</dbReference>
<dbReference type="InterPro" id="IPR001173">
    <property type="entry name" value="Glyco_trans_2-like"/>
</dbReference>
<dbReference type="InterPro" id="IPR050834">
    <property type="entry name" value="Glycosyltransf_2"/>
</dbReference>
<dbReference type="EMBL" id="CAFBMX010000017">
    <property type="protein sequence ID" value="CAB4944138.1"/>
    <property type="molecule type" value="Genomic_DNA"/>
</dbReference>
<dbReference type="PANTHER" id="PTHR43685:SF2">
    <property type="entry name" value="GLYCOSYLTRANSFERASE 2-LIKE DOMAIN-CONTAINING PROTEIN"/>
    <property type="match status" value="1"/>
</dbReference>
<keyword evidence="1" id="KW-0175">Coiled coil</keyword>
<sequence length="290" mass="31991">MSMGIGRRLRERARWHLGLGSALERLGELEQELRTTNSRHEDLRRRVRDIEELAAASAWTPLLAPSSTLISIVMPTRNRAQLLPGAVATILTQSHANWELLIVDDASDDDTPAVIEQLGDPRIRGLRSTGGPGASIARAVALEHARGEIVAYLDDDNLMAPGWLHTVACAFDRDPALELAYGAQVREDADGRPGIEFVPWDRALLERHNFMDQNVIAHRRGLAGMHYDPALKFCSDWDMALRATRDTTPLAIPAIAVIYRVDAPGRLSEDPAASVMWHEIAQRARAADPA</sequence>
<proteinExistence type="predicted"/>
<dbReference type="SUPFAM" id="SSF53448">
    <property type="entry name" value="Nucleotide-diphospho-sugar transferases"/>
    <property type="match status" value="1"/>
</dbReference>
<evidence type="ECO:0000256" key="1">
    <source>
        <dbReference type="SAM" id="Coils"/>
    </source>
</evidence>
<name>A0A6J7JKL2_9ZZZZ</name>
<dbReference type="Pfam" id="PF00535">
    <property type="entry name" value="Glycos_transf_2"/>
    <property type="match status" value="1"/>
</dbReference>